<accession>A0A9P4IJV4</accession>
<dbReference type="GO" id="GO:0006627">
    <property type="term" value="P:protein processing involved in protein targeting to mitochondrion"/>
    <property type="evidence" value="ECO:0007669"/>
    <property type="project" value="TreeGrafter"/>
</dbReference>
<dbReference type="GO" id="GO:0006465">
    <property type="term" value="P:signal peptide processing"/>
    <property type="evidence" value="ECO:0007669"/>
    <property type="project" value="InterPro"/>
</dbReference>
<feature type="domain" description="Peptidase S26" evidence="8">
    <location>
        <begin position="33"/>
        <end position="105"/>
    </location>
</feature>
<sequence>MATRSILGKIRSLNPLRNWIVPKIVLRLAGAGIVTHVILSHGFDVVSPYGISMLPTSAHDGDWILLDKTKRRGRNIKVGDVISFKHPIMPYYGLKRVIAMPGDFVLAGSPDAKGGELEGQMMQVPDGHCFVAGDNQKFSRDSRIFGPLPLALIQGKVTMFLWPLHSFGPPKGGLQDPES</sequence>
<evidence type="ECO:0000256" key="3">
    <source>
        <dbReference type="ARBA" id="ARBA00022801"/>
    </source>
</evidence>
<comment type="similarity">
    <text evidence="6">Belongs to the peptidase S26 family. IMP1 subfamily.</text>
</comment>
<feature type="active site" evidence="7">
    <location>
        <position position="52"/>
    </location>
</feature>
<dbReference type="PRINTS" id="PR00727">
    <property type="entry name" value="LEADERPTASE"/>
</dbReference>
<dbReference type="SUPFAM" id="SSF51306">
    <property type="entry name" value="LexA/Signal peptidase"/>
    <property type="match status" value="1"/>
</dbReference>
<feature type="active site" evidence="7">
    <location>
        <position position="95"/>
    </location>
</feature>
<comment type="subcellular location">
    <subcellularLocation>
        <location evidence="1">Mitochondrion inner membrane</location>
    </subcellularLocation>
</comment>
<gene>
    <name evidence="9" type="ORF">NA57DRAFT_71889</name>
</gene>
<dbReference type="GO" id="GO:0042720">
    <property type="term" value="C:mitochondrial inner membrane peptidase complex"/>
    <property type="evidence" value="ECO:0007669"/>
    <property type="project" value="TreeGrafter"/>
</dbReference>
<keyword evidence="4" id="KW-0496">Mitochondrion</keyword>
<evidence type="ECO:0000256" key="6">
    <source>
        <dbReference type="ARBA" id="ARBA00038445"/>
    </source>
</evidence>
<dbReference type="Proteomes" id="UP000799772">
    <property type="component" value="Unassembled WGS sequence"/>
</dbReference>
<dbReference type="AlphaFoldDB" id="A0A9P4IJV4"/>
<organism evidence="9 10">
    <name type="scientific">Rhizodiscina lignyota</name>
    <dbReference type="NCBI Taxonomy" id="1504668"/>
    <lineage>
        <taxon>Eukaryota</taxon>
        <taxon>Fungi</taxon>
        <taxon>Dikarya</taxon>
        <taxon>Ascomycota</taxon>
        <taxon>Pezizomycotina</taxon>
        <taxon>Dothideomycetes</taxon>
        <taxon>Pleosporomycetidae</taxon>
        <taxon>Aulographales</taxon>
        <taxon>Rhizodiscinaceae</taxon>
        <taxon>Rhizodiscina</taxon>
    </lineage>
</organism>
<evidence type="ECO:0000313" key="9">
    <source>
        <dbReference type="EMBL" id="KAF2102905.1"/>
    </source>
</evidence>
<dbReference type="GO" id="GO:0004252">
    <property type="term" value="F:serine-type endopeptidase activity"/>
    <property type="evidence" value="ECO:0007669"/>
    <property type="project" value="InterPro"/>
</dbReference>
<evidence type="ECO:0000256" key="2">
    <source>
        <dbReference type="ARBA" id="ARBA00022792"/>
    </source>
</evidence>
<feature type="domain" description="Peptidase S26" evidence="8">
    <location>
        <begin position="122"/>
        <end position="162"/>
    </location>
</feature>
<dbReference type="OrthoDB" id="308440at2759"/>
<evidence type="ECO:0000256" key="1">
    <source>
        <dbReference type="ARBA" id="ARBA00004273"/>
    </source>
</evidence>
<dbReference type="PANTHER" id="PTHR12383:SF16">
    <property type="entry name" value="MITOCHONDRIAL INNER MEMBRANE PROTEASE SUBUNIT 1"/>
    <property type="match status" value="1"/>
</dbReference>
<reference evidence="9" key="1">
    <citation type="journal article" date="2020" name="Stud. Mycol.">
        <title>101 Dothideomycetes genomes: a test case for predicting lifestyles and emergence of pathogens.</title>
        <authorList>
            <person name="Haridas S."/>
            <person name="Albert R."/>
            <person name="Binder M."/>
            <person name="Bloem J."/>
            <person name="Labutti K."/>
            <person name="Salamov A."/>
            <person name="Andreopoulos B."/>
            <person name="Baker S."/>
            <person name="Barry K."/>
            <person name="Bills G."/>
            <person name="Bluhm B."/>
            <person name="Cannon C."/>
            <person name="Castanera R."/>
            <person name="Culley D."/>
            <person name="Daum C."/>
            <person name="Ezra D."/>
            <person name="Gonzalez J."/>
            <person name="Henrissat B."/>
            <person name="Kuo A."/>
            <person name="Liang C."/>
            <person name="Lipzen A."/>
            <person name="Lutzoni F."/>
            <person name="Magnuson J."/>
            <person name="Mondo S."/>
            <person name="Nolan M."/>
            <person name="Ohm R."/>
            <person name="Pangilinan J."/>
            <person name="Park H.-J."/>
            <person name="Ramirez L."/>
            <person name="Alfaro M."/>
            <person name="Sun H."/>
            <person name="Tritt A."/>
            <person name="Yoshinaga Y."/>
            <person name="Zwiers L.-H."/>
            <person name="Turgeon B."/>
            <person name="Goodwin S."/>
            <person name="Spatafora J."/>
            <person name="Crous P."/>
            <person name="Grigoriev I."/>
        </authorList>
    </citation>
    <scope>NUCLEOTIDE SEQUENCE</scope>
    <source>
        <strain evidence="9">CBS 133067</strain>
    </source>
</reference>
<keyword evidence="3" id="KW-0378">Hydrolase</keyword>
<dbReference type="Gene3D" id="2.10.109.10">
    <property type="entry name" value="Umud Fragment, subunit A"/>
    <property type="match status" value="1"/>
</dbReference>
<dbReference type="EMBL" id="ML978122">
    <property type="protein sequence ID" value="KAF2102905.1"/>
    <property type="molecule type" value="Genomic_DNA"/>
</dbReference>
<keyword evidence="10" id="KW-1185">Reference proteome</keyword>
<protein>
    <submittedName>
        <fullName evidence="9">LexA/Signal peptidase</fullName>
    </submittedName>
</protein>
<evidence type="ECO:0000256" key="7">
    <source>
        <dbReference type="PIRSR" id="PIRSR600223-1"/>
    </source>
</evidence>
<evidence type="ECO:0000256" key="4">
    <source>
        <dbReference type="ARBA" id="ARBA00023128"/>
    </source>
</evidence>
<comment type="caution">
    <text evidence="9">The sequence shown here is derived from an EMBL/GenBank/DDBJ whole genome shotgun (WGS) entry which is preliminary data.</text>
</comment>
<evidence type="ECO:0000256" key="5">
    <source>
        <dbReference type="ARBA" id="ARBA00023136"/>
    </source>
</evidence>
<dbReference type="InterPro" id="IPR019533">
    <property type="entry name" value="Peptidase_S26"/>
</dbReference>
<dbReference type="InterPro" id="IPR052064">
    <property type="entry name" value="Mito_IMP1_subunit"/>
</dbReference>
<keyword evidence="2" id="KW-0999">Mitochondrion inner membrane</keyword>
<dbReference type="Pfam" id="PF10502">
    <property type="entry name" value="Peptidase_S26"/>
    <property type="match status" value="2"/>
</dbReference>
<dbReference type="InterPro" id="IPR000223">
    <property type="entry name" value="Pept_S26A_signal_pept_1"/>
</dbReference>
<proteinExistence type="inferred from homology"/>
<evidence type="ECO:0000259" key="8">
    <source>
        <dbReference type="Pfam" id="PF10502"/>
    </source>
</evidence>
<name>A0A9P4IJV4_9PEZI</name>
<keyword evidence="5" id="KW-0472">Membrane</keyword>
<dbReference type="CDD" id="cd06530">
    <property type="entry name" value="S26_SPase_I"/>
    <property type="match status" value="1"/>
</dbReference>
<evidence type="ECO:0000313" key="10">
    <source>
        <dbReference type="Proteomes" id="UP000799772"/>
    </source>
</evidence>
<dbReference type="PANTHER" id="PTHR12383">
    <property type="entry name" value="PROTEASE FAMILY S26 MITOCHONDRIAL INNER MEMBRANE PROTEASE-RELATED"/>
    <property type="match status" value="1"/>
</dbReference>
<dbReference type="InterPro" id="IPR036286">
    <property type="entry name" value="LexA/Signal_pep-like_sf"/>
</dbReference>